<keyword evidence="2" id="KW-1185">Reference proteome</keyword>
<reference evidence="1 2" key="1">
    <citation type="submission" date="2024-10" db="EMBL/GenBank/DDBJ databases">
        <title>The Natural Products Discovery Center: Release of the First 8490 Sequenced Strains for Exploring Actinobacteria Biosynthetic Diversity.</title>
        <authorList>
            <person name="Kalkreuter E."/>
            <person name="Kautsar S.A."/>
            <person name="Yang D."/>
            <person name="Bader C.D."/>
            <person name="Teijaro C.N."/>
            <person name="Fluegel L."/>
            <person name="Davis C.M."/>
            <person name="Simpson J.R."/>
            <person name="Lauterbach L."/>
            <person name="Steele A.D."/>
            <person name="Gui C."/>
            <person name="Meng S."/>
            <person name="Li G."/>
            <person name="Viehrig K."/>
            <person name="Ye F."/>
            <person name="Su P."/>
            <person name="Kiefer A.F."/>
            <person name="Nichols A."/>
            <person name="Cepeda A.J."/>
            <person name="Yan W."/>
            <person name="Fan B."/>
            <person name="Jiang Y."/>
            <person name="Adhikari A."/>
            <person name="Zheng C.-J."/>
            <person name="Schuster L."/>
            <person name="Cowan T.M."/>
            <person name="Smanski M.J."/>
            <person name="Chevrette M.G."/>
            <person name="De Carvalho L.P.S."/>
            <person name="Shen B."/>
        </authorList>
    </citation>
    <scope>NUCLEOTIDE SEQUENCE [LARGE SCALE GENOMIC DNA]</scope>
    <source>
        <strain evidence="1 2">NPDC077409</strain>
    </source>
</reference>
<evidence type="ECO:0000313" key="1">
    <source>
        <dbReference type="EMBL" id="MFI8750362.1"/>
    </source>
</evidence>
<proteinExistence type="predicted"/>
<dbReference type="Proteomes" id="UP001614338">
    <property type="component" value="Unassembled WGS sequence"/>
</dbReference>
<sequence>MSLNEGVLLAGMELSKLTSSWGIYKGDVEKSDGEIVSVYLKPKLPPRFAFREFFVVFLSEFFNVSTPDPYLVYIPKDYVSGGRGEQFSERYCFAMEIKQYPDMSRNFSGEFFKSERIAEEFLRKNDVALMGIFDEVLFNQDRHHENILYDGENICLIDHENILSNKHVDKELGDNNWMWSIARNASELSFKRIERKVFELLKSQGYETFPSLAYGLLWSDLVTIYEKLEVGSKRGLKIDALTYCYRSRDILSLASRTCDSQKFNQIGFPL</sequence>
<name>A0ABW8BT24_9GAMM</name>
<gene>
    <name evidence="1" type="ORF">ACIGG6_10195</name>
</gene>
<organism evidence="1 2">
    <name type="scientific">Vreelandella lionensis</name>
    <dbReference type="NCBI Taxonomy" id="1144478"/>
    <lineage>
        <taxon>Bacteria</taxon>
        <taxon>Pseudomonadati</taxon>
        <taxon>Pseudomonadota</taxon>
        <taxon>Gammaproteobacteria</taxon>
        <taxon>Oceanospirillales</taxon>
        <taxon>Halomonadaceae</taxon>
        <taxon>Vreelandella</taxon>
    </lineage>
</organism>
<evidence type="ECO:0008006" key="3">
    <source>
        <dbReference type="Google" id="ProtNLM"/>
    </source>
</evidence>
<dbReference type="EMBL" id="JBITWC010000014">
    <property type="protein sequence ID" value="MFI8750362.1"/>
    <property type="molecule type" value="Genomic_DNA"/>
</dbReference>
<protein>
    <recommendedName>
        <fullName evidence="3">PI3K/PI4K catalytic domain-containing protein</fullName>
    </recommendedName>
</protein>
<accession>A0ABW8BT24</accession>
<comment type="caution">
    <text evidence="1">The sequence shown here is derived from an EMBL/GenBank/DDBJ whole genome shotgun (WGS) entry which is preliminary data.</text>
</comment>
<dbReference type="RefSeq" id="WP_399844304.1">
    <property type="nucleotide sequence ID" value="NZ_JBITWC010000014.1"/>
</dbReference>
<evidence type="ECO:0000313" key="2">
    <source>
        <dbReference type="Proteomes" id="UP001614338"/>
    </source>
</evidence>